<sequence>MQKITHCVANKQCNTSQQYVDHSNFISIDLPSLKAKSQLNKIIVCTNGKPDYLAINIYWDTFRSWYNPSKIYTKEGNVLSIKKLKTNGIYTNYQKLSDIHGVSKETIRKKLVKLEKLGLINKSFQHKEDVCTKSFNRLIIYVWKDTPFFLNSYGVDQKETANLNPQTNYKYIEEKHNIVFNAQVLQNKDNSKVSPEWHFKKRLAARLPQKPAYELLKAFDVIDIKEGILNLYLSKYVDLTDQDQKLILQEAQSIYEKLDFTDERLGYIQDIKIIMPEKITTTKHINQNKTQELSLPTGIWEAVEDQDKNELKLKAPTSFVKDWIESNYFDLIEKVTNSERICQPKEVAARYIKEVKESFSDLNEEKQETLIEEALTALRGYKS</sequence>
<name>A0A818YU62_9BILA</name>
<dbReference type="InterPro" id="IPR038454">
    <property type="entry name" value="DnaA_N_sf"/>
</dbReference>
<proteinExistence type="predicted"/>
<comment type="caution">
    <text evidence="2">The sequence shown here is derived from an EMBL/GenBank/DDBJ whole genome shotgun (WGS) entry which is preliminary data.</text>
</comment>
<accession>A0A818YU62</accession>
<dbReference type="Pfam" id="PF11638">
    <property type="entry name" value="DnaA_N"/>
    <property type="match status" value="1"/>
</dbReference>
<evidence type="ECO:0000259" key="1">
    <source>
        <dbReference type="Pfam" id="PF11638"/>
    </source>
</evidence>
<evidence type="ECO:0000313" key="2">
    <source>
        <dbReference type="EMBL" id="CAF3761359.1"/>
    </source>
</evidence>
<reference evidence="2" key="1">
    <citation type="submission" date="2021-02" db="EMBL/GenBank/DDBJ databases">
        <authorList>
            <person name="Nowell W R."/>
        </authorList>
    </citation>
    <scope>NUCLEOTIDE SEQUENCE</scope>
</reference>
<dbReference type="SUPFAM" id="SSF46785">
    <property type="entry name" value="Winged helix' DNA-binding domain"/>
    <property type="match status" value="1"/>
</dbReference>
<dbReference type="InterPro" id="IPR036390">
    <property type="entry name" value="WH_DNA-bd_sf"/>
</dbReference>
<dbReference type="AlphaFoldDB" id="A0A818YU62"/>
<protein>
    <recommendedName>
        <fullName evidence="1">DnaA N-terminal domain-containing protein</fullName>
    </recommendedName>
</protein>
<organism evidence="2 3">
    <name type="scientific">Rotaria magnacalcarata</name>
    <dbReference type="NCBI Taxonomy" id="392030"/>
    <lineage>
        <taxon>Eukaryota</taxon>
        <taxon>Metazoa</taxon>
        <taxon>Spiralia</taxon>
        <taxon>Gnathifera</taxon>
        <taxon>Rotifera</taxon>
        <taxon>Eurotatoria</taxon>
        <taxon>Bdelloidea</taxon>
        <taxon>Philodinida</taxon>
        <taxon>Philodinidae</taxon>
        <taxon>Rotaria</taxon>
    </lineage>
</organism>
<dbReference type="Proteomes" id="UP000663842">
    <property type="component" value="Unassembled WGS sequence"/>
</dbReference>
<gene>
    <name evidence="2" type="ORF">UXM345_LOCUS2581</name>
</gene>
<dbReference type="Gene3D" id="3.30.300.180">
    <property type="match status" value="1"/>
</dbReference>
<dbReference type="InterPro" id="IPR024633">
    <property type="entry name" value="DnaA_N_dom"/>
</dbReference>
<dbReference type="EMBL" id="CAJOBF010000159">
    <property type="protein sequence ID" value="CAF3761359.1"/>
    <property type="molecule type" value="Genomic_DNA"/>
</dbReference>
<feature type="domain" description="DnaA N-terminal" evidence="1">
    <location>
        <begin position="307"/>
        <end position="336"/>
    </location>
</feature>
<evidence type="ECO:0000313" key="3">
    <source>
        <dbReference type="Proteomes" id="UP000663842"/>
    </source>
</evidence>